<dbReference type="STRING" id="416450.A0A1V6Q8U0"/>
<gene>
    <name evidence="2" type="ORF">PENANT_c009G09196</name>
</gene>
<comment type="caution">
    <text evidence="2">The sequence shown here is derived from an EMBL/GenBank/DDBJ whole genome shotgun (WGS) entry which is preliminary data.</text>
</comment>
<dbReference type="Pfam" id="PF13540">
    <property type="entry name" value="RCC1_2"/>
    <property type="match status" value="1"/>
</dbReference>
<dbReference type="SUPFAM" id="SSF50985">
    <property type="entry name" value="RCC1/BLIP-II"/>
    <property type="match status" value="1"/>
</dbReference>
<reference evidence="3" key="1">
    <citation type="journal article" date="2017" name="Nat. Microbiol.">
        <title>Global analysis of biosynthetic gene clusters reveals vast potential of secondary metabolite production in Penicillium species.</title>
        <authorList>
            <person name="Nielsen J.C."/>
            <person name="Grijseels S."/>
            <person name="Prigent S."/>
            <person name="Ji B."/>
            <person name="Dainat J."/>
            <person name="Nielsen K.F."/>
            <person name="Frisvad J.C."/>
            <person name="Workman M."/>
            <person name="Nielsen J."/>
        </authorList>
    </citation>
    <scope>NUCLEOTIDE SEQUENCE [LARGE SCALE GENOMIC DNA]</scope>
    <source>
        <strain evidence="3">IBT 31811</strain>
    </source>
</reference>
<feature type="repeat" description="RCC1" evidence="1">
    <location>
        <begin position="267"/>
        <end position="330"/>
    </location>
</feature>
<evidence type="ECO:0008006" key="4">
    <source>
        <dbReference type="Google" id="ProtNLM"/>
    </source>
</evidence>
<protein>
    <recommendedName>
        <fullName evidence="4">Mitochondrial protein Fmp25</fullName>
    </recommendedName>
</protein>
<dbReference type="PROSITE" id="PS50012">
    <property type="entry name" value="RCC1_3"/>
    <property type="match status" value="2"/>
</dbReference>
<dbReference type="Proteomes" id="UP000191672">
    <property type="component" value="Unassembled WGS sequence"/>
</dbReference>
<dbReference type="PROSITE" id="PS00626">
    <property type="entry name" value="RCC1_2"/>
    <property type="match status" value="1"/>
</dbReference>
<evidence type="ECO:0000313" key="2">
    <source>
        <dbReference type="EMBL" id="OQD85649.1"/>
    </source>
</evidence>
<dbReference type="GO" id="GO:0005743">
    <property type="term" value="C:mitochondrial inner membrane"/>
    <property type="evidence" value="ECO:0007669"/>
    <property type="project" value="TreeGrafter"/>
</dbReference>
<feature type="repeat" description="RCC1" evidence="1">
    <location>
        <begin position="331"/>
        <end position="392"/>
    </location>
</feature>
<name>A0A1V6Q8U0_9EURO</name>
<evidence type="ECO:0000313" key="3">
    <source>
        <dbReference type="Proteomes" id="UP000191672"/>
    </source>
</evidence>
<dbReference type="GO" id="GO:0034551">
    <property type="term" value="P:mitochondrial respiratory chain complex III assembly"/>
    <property type="evidence" value="ECO:0007669"/>
    <property type="project" value="TreeGrafter"/>
</dbReference>
<sequence length="574" mass="63235">MLSTHMRRPVTRSVLAFRPPRTLAQSLNAPWSRFASSQHKPQSGSSHWVRKSLAFAMTGTAAVLGYSYMTDGKKAWTSAPDPAKKEAIDVNDLRAQFVQEKRSLKSPAVYIWGSNVYRVVDPGSKDTDIKVPRRFKYFNGQVLRDLKVEEKSGAAITEKGDLVQWGHGFSETEYKPTETLTGKNLTSLALSESRVIALSSDGTVYSLPTSKEEQKSGPKARESSWIPYWTNQSNLSYRVLKPSLKLGEKVTSISGGQEHVLLLTSSGRVFSAASSTENYPSLGQLGVEGLTWSTRPKGPADSCHEITALKGSKIVQIATGDYHSLALSKDGHMFAFGDNSLGQLGVEWDVERTFRDAPFALDVERLYKKNSYLPRVTSIAAGGANTFFTVDAKRVLGPKEDPTGVRDLGVLTADTWSCGRGIWGTLGNGKWIHMQDAPTKVKALSGMSEFDEKKNQMSPIRLHDMSVGTTHVSAVLENKTSVSKTAKDTLDQSKDWGYDVLWWGGNEHFQLGTGKRSNQCKPTYINAPPESKKTEAEARLQIIPRHKGKVGKRNVSMEQRVECGRHVSAIYSAV</sequence>
<dbReference type="InterPro" id="IPR000408">
    <property type="entry name" value="Reg_chr_condens"/>
</dbReference>
<organism evidence="2 3">
    <name type="scientific">Penicillium antarcticum</name>
    <dbReference type="NCBI Taxonomy" id="416450"/>
    <lineage>
        <taxon>Eukaryota</taxon>
        <taxon>Fungi</taxon>
        <taxon>Dikarya</taxon>
        <taxon>Ascomycota</taxon>
        <taxon>Pezizomycotina</taxon>
        <taxon>Eurotiomycetes</taxon>
        <taxon>Eurotiomycetidae</taxon>
        <taxon>Eurotiales</taxon>
        <taxon>Aspergillaceae</taxon>
        <taxon>Penicillium</taxon>
    </lineage>
</organism>
<dbReference type="PANTHER" id="PTHR47563:SF1">
    <property type="entry name" value="PROTEIN FMP25, MITOCHONDRIAL"/>
    <property type="match status" value="1"/>
</dbReference>
<evidence type="ECO:0000256" key="1">
    <source>
        <dbReference type="PROSITE-ProRule" id="PRU00235"/>
    </source>
</evidence>
<dbReference type="InterPro" id="IPR009091">
    <property type="entry name" value="RCC1/BLIP-II"/>
</dbReference>
<keyword evidence="3" id="KW-1185">Reference proteome</keyword>
<dbReference type="PANTHER" id="PTHR47563">
    <property type="entry name" value="PROTEIN FMP25, MITOCHONDRIAL"/>
    <property type="match status" value="1"/>
</dbReference>
<dbReference type="AlphaFoldDB" id="A0A1V6Q8U0"/>
<dbReference type="EMBL" id="MDYN01000009">
    <property type="protein sequence ID" value="OQD85649.1"/>
    <property type="molecule type" value="Genomic_DNA"/>
</dbReference>
<dbReference type="FunFam" id="2.130.10.30:FF:000027">
    <property type="entry name" value="Protein FMP25, mitochondrial"/>
    <property type="match status" value="1"/>
</dbReference>
<proteinExistence type="predicted"/>
<accession>A0A1V6Q8U0</accession>
<dbReference type="InterPro" id="IPR053245">
    <property type="entry name" value="MitoProcess-Associated"/>
</dbReference>
<dbReference type="Pfam" id="PF00415">
    <property type="entry name" value="RCC1"/>
    <property type="match status" value="1"/>
</dbReference>
<dbReference type="Gene3D" id="2.130.10.30">
    <property type="entry name" value="Regulator of chromosome condensation 1/beta-lactamase-inhibitor protein II"/>
    <property type="match status" value="1"/>
</dbReference>